<evidence type="ECO:0000313" key="1">
    <source>
        <dbReference type="EMBL" id="MBM3275967.1"/>
    </source>
</evidence>
<name>A0A937X7Y4_9BACT</name>
<dbReference type="EMBL" id="VGJX01000800">
    <property type="protein sequence ID" value="MBM3275967.1"/>
    <property type="molecule type" value="Genomic_DNA"/>
</dbReference>
<organism evidence="1 2">
    <name type="scientific">Candidatus Tanganyikabacteria bacterium</name>
    <dbReference type="NCBI Taxonomy" id="2961651"/>
    <lineage>
        <taxon>Bacteria</taxon>
        <taxon>Bacillati</taxon>
        <taxon>Candidatus Sericytochromatia</taxon>
        <taxon>Candidatus Tanganyikabacteria</taxon>
    </lineage>
</organism>
<sequence>MPIAQDLMAAARNFREGGVAAIEASTRRGREGADTIGQFAQQQKQIIDQAVQDTKARREESIERLVAEVAQSETAKTLVNLLI</sequence>
<dbReference type="Proteomes" id="UP000703893">
    <property type="component" value="Unassembled WGS sequence"/>
</dbReference>
<protein>
    <submittedName>
        <fullName evidence="1">Uncharacterized protein</fullName>
    </submittedName>
</protein>
<reference evidence="1 2" key="1">
    <citation type="submission" date="2019-03" db="EMBL/GenBank/DDBJ databases">
        <title>Lake Tanganyika Metagenome-Assembled Genomes (MAGs).</title>
        <authorList>
            <person name="Tran P."/>
        </authorList>
    </citation>
    <scope>NUCLEOTIDE SEQUENCE [LARGE SCALE GENOMIC DNA]</scope>
    <source>
        <strain evidence="1">K_DeepCast_65m_m2_236</strain>
    </source>
</reference>
<gene>
    <name evidence="1" type="ORF">FJZ00_12505</name>
</gene>
<accession>A0A937X7Y4</accession>
<proteinExistence type="predicted"/>
<comment type="caution">
    <text evidence="1">The sequence shown here is derived from an EMBL/GenBank/DDBJ whole genome shotgun (WGS) entry which is preliminary data.</text>
</comment>
<dbReference type="AlphaFoldDB" id="A0A937X7Y4"/>
<evidence type="ECO:0000313" key="2">
    <source>
        <dbReference type="Proteomes" id="UP000703893"/>
    </source>
</evidence>